<name>A0A3N4L538_9PEZI</name>
<sequence length="150" mass="15713">MKFFTSLTALFVLAHTAVALVVPTAVTDTSIVDFNSTLEADGTLEERQFNAFVVCETTSGSPYTADVLRAANTLANKAAICKQTNGSGSKCTQMTDHKSAAMGICGPVASQVHCKTAGKVGRAVAEQCNVNGLAGGYGQYEWGRIVVYVP</sequence>
<accession>A0A3N4L538</accession>
<dbReference type="EMBL" id="ML119124">
    <property type="protein sequence ID" value="RPB13145.1"/>
    <property type="molecule type" value="Genomic_DNA"/>
</dbReference>
<evidence type="ECO:0000256" key="1">
    <source>
        <dbReference type="SAM" id="SignalP"/>
    </source>
</evidence>
<feature type="chain" id="PRO_5017992524" description="Ecp2 effector protein domain-containing protein" evidence="1">
    <location>
        <begin position="20"/>
        <end position="150"/>
    </location>
</feature>
<dbReference type="OrthoDB" id="4233498at2759"/>
<protein>
    <recommendedName>
        <fullName evidence="4">Ecp2 effector protein domain-containing protein</fullName>
    </recommendedName>
</protein>
<organism evidence="2 3">
    <name type="scientific">Morchella conica CCBAS932</name>
    <dbReference type="NCBI Taxonomy" id="1392247"/>
    <lineage>
        <taxon>Eukaryota</taxon>
        <taxon>Fungi</taxon>
        <taxon>Dikarya</taxon>
        <taxon>Ascomycota</taxon>
        <taxon>Pezizomycotina</taxon>
        <taxon>Pezizomycetes</taxon>
        <taxon>Pezizales</taxon>
        <taxon>Morchellaceae</taxon>
        <taxon>Morchella</taxon>
    </lineage>
</organism>
<evidence type="ECO:0008006" key="4">
    <source>
        <dbReference type="Google" id="ProtNLM"/>
    </source>
</evidence>
<reference evidence="2 3" key="1">
    <citation type="journal article" date="2018" name="Nat. Ecol. Evol.">
        <title>Pezizomycetes genomes reveal the molecular basis of ectomycorrhizal truffle lifestyle.</title>
        <authorList>
            <person name="Murat C."/>
            <person name="Payen T."/>
            <person name="Noel B."/>
            <person name="Kuo A."/>
            <person name="Morin E."/>
            <person name="Chen J."/>
            <person name="Kohler A."/>
            <person name="Krizsan K."/>
            <person name="Balestrini R."/>
            <person name="Da Silva C."/>
            <person name="Montanini B."/>
            <person name="Hainaut M."/>
            <person name="Levati E."/>
            <person name="Barry K.W."/>
            <person name="Belfiori B."/>
            <person name="Cichocki N."/>
            <person name="Clum A."/>
            <person name="Dockter R.B."/>
            <person name="Fauchery L."/>
            <person name="Guy J."/>
            <person name="Iotti M."/>
            <person name="Le Tacon F."/>
            <person name="Lindquist E.A."/>
            <person name="Lipzen A."/>
            <person name="Malagnac F."/>
            <person name="Mello A."/>
            <person name="Molinier V."/>
            <person name="Miyauchi S."/>
            <person name="Poulain J."/>
            <person name="Riccioni C."/>
            <person name="Rubini A."/>
            <person name="Sitrit Y."/>
            <person name="Splivallo R."/>
            <person name="Traeger S."/>
            <person name="Wang M."/>
            <person name="Zifcakova L."/>
            <person name="Wipf D."/>
            <person name="Zambonelli A."/>
            <person name="Paolocci F."/>
            <person name="Nowrousian M."/>
            <person name="Ottonello S."/>
            <person name="Baldrian P."/>
            <person name="Spatafora J.W."/>
            <person name="Henrissat B."/>
            <person name="Nagy L.G."/>
            <person name="Aury J.M."/>
            <person name="Wincker P."/>
            <person name="Grigoriev I.V."/>
            <person name="Bonfante P."/>
            <person name="Martin F.M."/>
        </authorList>
    </citation>
    <scope>NUCLEOTIDE SEQUENCE [LARGE SCALE GENOMIC DNA]</scope>
    <source>
        <strain evidence="2 3">CCBAS932</strain>
    </source>
</reference>
<dbReference type="Proteomes" id="UP000277580">
    <property type="component" value="Unassembled WGS sequence"/>
</dbReference>
<keyword evidence="1" id="KW-0732">Signal</keyword>
<keyword evidence="3" id="KW-1185">Reference proteome</keyword>
<proteinExistence type="predicted"/>
<feature type="signal peptide" evidence="1">
    <location>
        <begin position="1"/>
        <end position="19"/>
    </location>
</feature>
<evidence type="ECO:0000313" key="3">
    <source>
        <dbReference type="Proteomes" id="UP000277580"/>
    </source>
</evidence>
<dbReference type="AlphaFoldDB" id="A0A3N4L538"/>
<gene>
    <name evidence="2" type="ORF">P167DRAFT_544823</name>
</gene>
<dbReference type="InParanoid" id="A0A3N4L538"/>
<evidence type="ECO:0000313" key="2">
    <source>
        <dbReference type="EMBL" id="RPB13145.1"/>
    </source>
</evidence>